<sequence length="546" mass="57159">MGKRRRIERGNQIRSLSCFRIDGLTFNLILYTSIENHVVLHFFLQKNFFLNLMKVTRIISVCNLYVTPSLYLCFRPSTVYFSRSYKMKSIFLKRTSLLIVSAALLLSSFINCKEDKNDNSMLLLLALLAGGNSDAGAAICDGASVQGGNTVLSGNITSSQSLPAYSSSSLNGIVRVKSGATLTFERGSVIFGTAGSALVIEQGAKIVTNGDAAAPVCFTSSKVSGNRAPGDWGGILIVGDGIGSRAAAQNTEGGTGLQYNSGANDNGSSGNLTYTIVEFAGNEVSTGDELNGLSMYVVGSGTTLDHIQVHRHLDDGIEAWGGAWTGKYLLMTGGMDDDLDLDEAFTGKVQFLIAHKYPTSCGGTASTDPHGFEMDGTHSGGTASVTSKPTTNVKLSNFTLLGKNVSNGFGARLREGLQGKFSNGVIYGFQSGNIDCVANGGGGTVTSPTFANVLVEASKGNGNTAACVLPTNGLTSTPVISLGSGDSDNCEFATKPDYQPSGEAAALAGSALSAQSSDSFFIDNTTYGGMVSGLNWAFGWTVYRAR</sequence>
<name>M3HI93_LEPIT</name>
<comment type="caution">
    <text evidence="3">The sequence shown here is derived from an EMBL/GenBank/DDBJ whole genome shotgun (WGS) entry which is preliminary data.</text>
</comment>
<feature type="transmembrane region" description="Helical" evidence="2">
    <location>
        <begin position="95"/>
        <end position="111"/>
    </location>
</feature>
<protein>
    <recommendedName>
        <fullName evidence="5">Lipoprotein</fullName>
    </recommendedName>
</protein>
<feature type="transmembrane region" description="Helical" evidence="2">
    <location>
        <begin position="21"/>
        <end position="43"/>
    </location>
</feature>
<keyword evidence="2" id="KW-0812">Transmembrane</keyword>
<feature type="transmembrane region" description="Helical" evidence="2">
    <location>
        <begin position="55"/>
        <end position="74"/>
    </location>
</feature>
<organism evidence="3 4">
    <name type="scientific">Leptospira interrogans serovar Copenhageni str. LT2050</name>
    <dbReference type="NCBI Taxonomy" id="1001598"/>
    <lineage>
        <taxon>Bacteria</taxon>
        <taxon>Pseudomonadati</taxon>
        <taxon>Spirochaetota</taxon>
        <taxon>Spirochaetia</taxon>
        <taxon>Leptospirales</taxon>
        <taxon>Leptospiraceae</taxon>
        <taxon>Leptospira</taxon>
    </lineage>
</organism>
<proteinExistence type="predicted"/>
<feature type="region of interest" description="Disordered" evidence="1">
    <location>
        <begin position="368"/>
        <end position="388"/>
    </location>
</feature>
<accession>M3HI93</accession>
<dbReference type="EMBL" id="AFMD02000033">
    <property type="protein sequence ID" value="EMG24009.1"/>
    <property type="molecule type" value="Genomic_DNA"/>
</dbReference>
<evidence type="ECO:0008006" key="5">
    <source>
        <dbReference type="Google" id="ProtNLM"/>
    </source>
</evidence>
<dbReference type="PANTHER" id="PTHR41339">
    <property type="entry name" value="LIPL48"/>
    <property type="match status" value="1"/>
</dbReference>
<gene>
    <name evidence="3" type="ORF">LEP1GSC150_0463</name>
</gene>
<reference evidence="3 4" key="1">
    <citation type="submission" date="2013-02" db="EMBL/GenBank/DDBJ databases">
        <authorList>
            <person name="Harkins D.M."/>
            <person name="Durkin A.S."/>
            <person name="Brinkac L.M."/>
            <person name="Haft D.H."/>
            <person name="Selengut J.D."/>
            <person name="Sanka R."/>
            <person name="DePew J."/>
            <person name="Purushe J."/>
            <person name="Tulsiani S.M."/>
            <person name="Graham G.C."/>
            <person name="Burns M.-A."/>
            <person name="Dohnt M.F."/>
            <person name="Smythe L.D."/>
            <person name="McKay D.B."/>
            <person name="Craig S.B."/>
            <person name="Vinetz J.M."/>
            <person name="Sutton G.G."/>
            <person name="Nierman W.C."/>
            <person name="Fouts D.E."/>
        </authorList>
    </citation>
    <scope>NUCLEOTIDE SEQUENCE [LARGE SCALE GENOMIC DNA]</scope>
    <source>
        <strain evidence="3 4">LT2050</strain>
    </source>
</reference>
<keyword evidence="2" id="KW-0472">Membrane</keyword>
<dbReference type="PANTHER" id="PTHR41339:SF1">
    <property type="entry name" value="SECRETED PROTEIN"/>
    <property type="match status" value="1"/>
</dbReference>
<evidence type="ECO:0000256" key="1">
    <source>
        <dbReference type="SAM" id="MobiDB-lite"/>
    </source>
</evidence>
<evidence type="ECO:0000313" key="4">
    <source>
        <dbReference type="Proteomes" id="UP000011778"/>
    </source>
</evidence>
<dbReference type="AlphaFoldDB" id="M3HI93"/>
<keyword evidence="2" id="KW-1133">Transmembrane helix</keyword>
<evidence type="ECO:0000313" key="3">
    <source>
        <dbReference type="EMBL" id="EMG24009.1"/>
    </source>
</evidence>
<dbReference type="Proteomes" id="UP000011778">
    <property type="component" value="Unassembled WGS sequence"/>
</dbReference>
<evidence type="ECO:0000256" key="2">
    <source>
        <dbReference type="SAM" id="Phobius"/>
    </source>
</evidence>